<dbReference type="Gene3D" id="3.40.50.1580">
    <property type="entry name" value="Nucleoside phosphorylase domain"/>
    <property type="match status" value="1"/>
</dbReference>
<dbReference type="GO" id="GO:0009116">
    <property type="term" value="P:nucleoside metabolic process"/>
    <property type="evidence" value="ECO:0007669"/>
    <property type="project" value="InterPro"/>
</dbReference>
<dbReference type="InterPro" id="IPR053137">
    <property type="entry name" value="NLR-like"/>
</dbReference>
<dbReference type="InterPro" id="IPR035994">
    <property type="entry name" value="Nucleoside_phosphorylase_sf"/>
</dbReference>
<proteinExistence type="predicted"/>
<sequence length="391" mass="42920">MSTTSRPEGVEAYTVAWIAPLVQDRAAGESMFDEEHDEPEDFEQNASDINAYSWGGMGKHNVVMASLPSAEYGTNAAATVAQALRSSLPHIRMGLLVGTGAGIPGERCGPDNKPELRRHIQLGDVAVSLPESGTGGVVQFDLVAIKESDGSVVVEQRGWLNSSPQAVRTALTALRAKHERMGVTFESIIEGALTRYGNMTKTYCHPELNEPPEARRPDIYHMRDGTRIMREPRKNPSIHYGVVASSNKLVKSARARDGIMDELEGIDPICIEMEAAGLMNSFPCLVVRGICNYADEHKNDDWQKYAAMVAAAYAKDYLQSVSARLVTKGLKIEVLLKQVDAHVERVEAATTYLEDGQRSKEVEAKLDWVSPYDYLAEQHTKFTQAQPGTGE</sequence>
<evidence type="ECO:0000313" key="1">
    <source>
        <dbReference type="EMBL" id="KAK5697501.1"/>
    </source>
</evidence>
<comment type="caution">
    <text evidence="1">The sequence shown here is derived from an EMBL/GenBank/DDBJ whole genome shotgun (WGS) entry which is preliminary data.</text>
</comment>
<dbReference type="AlphaFoldDB" id="A0AAN7W0X5"/>
<evidence type="ECO:0008006" key="3">
    <source>
        <dbReference type="Google" id="ProtNLM"/>
    </source>
</evidence>
<dbReference type="SUPFAM" id="SSF53167">
    <property type="entry name" value="Purine and uridine phosphorylases"/>
    <property type="match status" value="1"/>
</dbReference>
<organism evidence="1 2">
    <name type="scientific">Elasticomyces elasticus</name>
    <dbReference type="NCBI Taxonomy" id="574655"/>
    <lineage>
        <taxon>Eukaryota</taxon>
        <taxon>Fungi</taxon>
        <taxon>Dikarya</taxon>
        <taxon>Ascomycota</taxon>
        <taxon>Pezizomycotina</taxon>
        <taxon>Dothideomycetes</taxon>
        <taxon>Dothideomycetidae</taxon>
        <taxon>Mycosphaerellales</taxon>
        <taxon>Teratosphaeriaceae</taxon>
        <taxon>Elasticomyces</taxon>
    </lineage>
</organism>
<evidence type="ECO:0000313" key="2">
    <source>
        <dbReference type="Proteomes" id="UP001310594"/>
    </source>
</evidence>
<accession>A0AAN7W0X5</accession>
<dbReference type="Proteomes" id="UP001310594">
    <property type="component" value="Unassembled WGS sequence"/>
</dbReference>
<protein>
    <recommendedName>
        <fullName evidence="3">Nucleoside phosphorylase domain-containing protein</fullName>
    </recommendedName>
</protein>
<reference evidence="1" key="1">
    <citation type="submission" date="2023-08" db="EMBL/GenBank/DDBJ databases">
        <title>Black Yeasts Isolated from many extreme environments.</title>
        <authorList>
            <person name="Coleine C."/>
            <person name="Stajich J.E."/>
            <person name="Selbmann L."/>
        </authorList>
    </citation>
    <scope>NUCLEOTIDE SEQUENCE</scope>
    <source>
        <strain evidence="1">CCFEE 5810</strain>
    </source>
</reference>
<name>A0AAN7W0X5_9PEZI</name>
<dbReference type="GO" id="GO:0003824">
    <property type="term" value="F:catalytic activity"/>
    <property type="evidence" value="ECO:0007669"/>
    <property type="project" value="InterPro"/>
</dbReference>
<dbReference type="PANTHER" id="PTHR46082:SF11">
    <property type="entry name" value="AAA+ ATPASE DOMAIN-CONTAINING PROTEIN-RELATED"/>
    <property type="match status" value="1"/>
</dbReference>
<dbReference type="EMBL" id="JAVRQU010000011">
    <property type="protein sequence ID" value="KAK5697501.1"/>
    <property type="molecule type" value="Genomic_DNA"/>
</dbReference>
<dbReference type="PANTHER" id="PTHR46082">
    <property type="entry name" value="ATP/GTP-BINDING PROTEIN-RELATED"/>
    <property type="match status" value="1"/>
</dbReference>
<gene>
    <name evidence="1" type="ORF">LTR97_007639</name>
</gene>